<reference evidence="3" key="2">
    <citation type="submission" date="2018-02" db="UniProtKB">
        <authorList>
            <consortium name="EnsemblPlants"/>
        </authorList>
    </citation>
    <scope>IDENTIFICATION</scope>
    <source>
        <strain evidence="3">Williams 82</strain>
    </source>
</reference>
<reference evidence="2" key="3">
    <citation type="submission" date="2018-07" db="EMBL/GenBank/DDBJ databases">
        <title>WGS assembly of Glycine max.</title>
        <authorList>
            <person name="Schmutz J."/>
            <person name="Cannon S."/>
            <person name="Schlueter J."/>
            <person name="Ma J."/>
            <person name="Mitros T."/>
            <person name="Nelson W."/>
            <person name="Hyten D."/>
            <person name="Song Q."/>
            <person name="Thelen J."/>
            <person name="Cheng J."/>
            <person name="Xu D."/>
            <person name="Hellsten U."/>
            <person name="May G."/>
            <person name="Yu Y."/>
            <person name="Sakurai T."/>
            <person name="Umezawa T."/>
            <person name="Bhattacharyya M."/>
            <person name="Sandhu D."/>
            <person name="Valliyodan B."/>
            <person name="Lindquist E."/>
            <person name="Peto M."/>
            <person name="Grant D."/>
            <person name="Shu S."/>
            <person name="Goodstein D."/>
            <person name="Barry K."/>
            <person name="Futrell-Griggs M."/>
            <person name="Abernathy B."/>
            <person name="Du J."/>
            <person name="Tian Z."/>
            <person name="Zhu L."/>
            <person name="Gill N."/>
            <person name="Joshi T."/>
            <person name="Libault M."/>
            <person name="Sethuraman A."/>
            <person name="Zhang X."/>
            <person name="Shinozaki K."/>
            <person name="Nguyen H."/>
            <person name="Wing R."/>
            <person name="Cregan P."/>
            <person name="Specht J."/>
            <person name="Grimwood J."/>
            <person name="Rokhsar D."/>
            <person name="Stacey G."/>
            <person name="Shoemaker R."/>
            <person name="Jackson S."/>
        </authorList>
    </citation>
    <scope>NUCLEOTIDE SEQUENCE</scope>
    <source>
        <tissue evidence="2">Callus</tissue>
    </source>
</reference>
<evidence type="ECO:0000313" key="2">
    <source>
        <dbReference type="EMBL" id="KRH54911.1"/>
    </source>
</evidence>
<feature type="transmembrane region" description="Helical" evidence="1">
    <location>
        <begin position="25"/>
        <end position="43"/>
    </location>
</feature>
<sequence length="68" mass="8058">MFLIIGPILKTNNCYFLFHVKMRWHHFNIIVSILLFHVLAYFARRNPPIVAILNSSPEHIMVIEPLQE</sequence>
<evidence type="ECO:0000313" key="4">
    <source>
        <dbReference type="Proteomes" id="UP000008827"/>
    </source>
</evidence>
<keyword evidence="1" id="KW-0472">Membrane</keyword>
<dbReference type="Proteomes" id="UP000008827">
    <property type="component" value="Chromosome 6"/>
</dbReference>
<name>A0A0R0JWF6_SOYBN</name>
<protein>
    <submittedName>
        <fullName evidence="2 3">Uncharacterized protein</fullName>
    </submittedName>
</protein>
<evidence type="ECO:0000256" key="1">
    <source>
        <dbReference type="SAM" id="Phobius"/>
    </source>
</evidence>
<reference evidence="2 3" key="1">
    <citation type="journal article" date="2010" name="Nature">
        <title>Genome sequence of the palaeopolyploid soybean.</title>
        <authorList>
            <person name="Schmutz J."/>
            <person name="Cannon S.B."/>
            <person name="Schlueter J."/>
            <person name="Ma J."/>
            <person name="Mitros T."/>
            <person name="Nelson W."/>
            <person name="Hyten D.L."/>
            <person name="Song Q."/>
            <person name="Thelen J.J."/>
            <person name="Cheng J."/>
            <person name="Xu D."/>
            <person name="Hellsten U."/>
            <person name="May G.D."/>
            <person name="Yu Y."/>
            <person name="Sakurai T."/>
            <person name="Umezawa T."/>
            <person name="Bhattacharyya M.K."/>
            <person name="Sandhu D."/>
            <person name="Valliyodan B."/>
            <person name="Lindquist E."/>
            <person name="Peto M."/>
            <person name="Grant D."/>
            <person name="Shu S."/>
            <person name="Goodstein D."/>
            <person name="Barry K."/>
            <person name="Futrell-Griggs M."/>
            <person name="Abernathy B."/>
            <person name="Du J."/>
            <person name="Tian Z."/>
            <person name="Zhu L."/>
            <person name="Gill N."/>
            <person name="Joshi T."/>
            <person name="Libault M."/>
            <person name="Sethuraman A."/>
            <person name="Zhang X.-C."/>
            <person name="Shinozaki K."/>
            <person name="Nguyen H.T."/>
            <person name="Wing R.A."/>
            <person name="Cregan P."/>
            <person name="Specht J."/>
            <person name="Grimwood J."/>
            <person name="Rokhsar D."/>
            <person name="Stacey G."/>
            <person name="Shoemaker R.C."/>
            <person name="Jackson S.A."/>
        </authorList>
    </citation>
    <scope>NUCLEOTIDE SEQUENCE</scope>
    <source>
        <strain evidence="3">cv. Williams 82</strain>
        <tissue evidence="2">Callus</tissue>
    </source>
</reference>
<keyword evidence="1" id="KW-0812">Transmembrane</keyword>
<dbReference type="Gramene" id="KRH54911">
    <property type="protein sequence ID" value="KRH54911"/>
    <property type="gene ID" value="GLYMA_06G218200"/>
</dbReference>
<keyword evidence="4" id="KW-1185">Reference proteome</keyword>
<dbReference type="AlphaFoldDB" id="A0A0R0JWF6"/>
<dbReference type="InParanoid" id="A0A0R0JWF6"/>
<dbReference type="EnsemblPlants" id="KRH54911">
    <property type="protein sequence ID" value="KRH54911"/>
    <property type="gene ID" value="GLYMA_06G218200"/>
</dbReference>
<gene>
    <name evidence="2" type="ORF">GLYMA_06G218200</name>
</gene>
<evidence type="ECO:0000313" key="3">
    <source>
        <dbReference type="EnsemblPlants" id="KRH54911"/>
    </source>
</evidence>
<accession>A0A0R0JWF6</accession>
<dbReference type="EMBL" id="CM000839">
    <property type="protein sequence ID" value="KRH54911.1"/>
    <property type="molecule type" value="Genomic_DNA"/>
</dbReference>
<proteinExistence type="predicted"/>
<keyword evidence="1" id="KW-1133">Transmembrane helix</keyword>
<organism evidence="2">
    <name type="scientific">Glycine max</name>
    <name type="common">Soybean</name>
    <name type="synonym">Glycine hispida</name>
    <dbReference type="NCBI Taxonomy" id="3847"/>
    <lineage>
        <taxon>Eukaryota</taxon>
        <taxon>Viridiplantae</taxon>
        <taxon>Streptophyta</taxon>
        <taxon>Embryophyta</taxon>
        <taxon>Tracheophyta</taxon>
        <taxon>Spermatophyta</taxon>
        <taxon>Magnoliopsida</taxon>
        <taxon>eudicotyledons</taxon>
        <taxon>Gunneridae</taxon>
        <taxon>Pentapetalae</taxon>
        <taxon>rosids</taxon>
        <taxon>fabids</taxon>
        <taxon>Fabales</taxon>
        <taxon>Fabaceae</taxon>
        <taxon>Papilionoideae</taxon>
        <taxon>50 kb inversion clade</taxon>
        <taxon>NPAAA clade</taxon>
        <taxon>indigoferoid/millettioid clade</taxon>
        <taxon>Phaseoleae</taxon>
        <taxon>Glycine</taxon>
        <taxon>Glycine subgen. Soja</taxon>
    </lineage>
</organism>